<evidence type="ECO:0000256" key="1">
    <source>
        <dbReference type="SAM" id="SignalP"/>
    </source>
</evidence>
<organism evidence="3 4">
    <name type="scientific">Sphingobacterium kyonggiense</name>
    <dbReference type="NCBI Taxonomy" id="714075"/>
    <lineage>
        <taxon>Bacteria</taxon>
        <taxon>Pseudomonadati</taxon>
        <taxon>Bacteroidota</taxon>
        <taxon>Sphingobacteriia</taxon>
        <taxon>Sphingobacteriales</taxon>
        <taxon>Sphingobacteriaceae</taxon>
        <taxon>Sphingobacterium</taxon>
    </lineage>
</organism>
<dbReference type="Gene3D" id="3.40.710.10">
    <property type="entry name" value="DD-peptidase/beta-lactamase superfamily"/>
    <property type="match status" value="1"/>
</dbReference>
<dbReference type="InterPro" id="IPR012338">
    <property type="entry name" value="Beta-lactam/transpept-like"/>
</dbReference>
<feature type="signal peptide" evidence="1">
    <location>
        <begin position="1"/>
        <end position="19"/>
    </location>
</feature>
<accession>A0ABP7YSV2</accession>
<evidence type="ECO:0000313" key="4">
    <source>
        <dbReference type="Proteomes" id="UP001500101"/>
    </source>
</evidence>
<dbReference type="InterPro" id="IPR001466">
    <property type="entry name" value="Beta-lactam-related"/>
</dbReference>
<dbReference type="SUPFAM" id="SSF56601">
    <property type="entry name" value="beta-lactamase/transpeptidase-like"/>
    <property type="match status" value="1"/>
</dbReference>
<dbReference type="InterPro" id="IPR050491">
    <property type="entry name" value="AmpC-like"/>
</dbReference>
<dbReference type="EMBL" id="BAAAZI010000008">
    <property type="protein sequence ID" value="GAA4140811.1"/>
    <property type="molecule type" value="Genomic_DNA"/>
</dbReference>
<feature type="chain" id="PRO_5047043820" description="Beta-lactamase-related domain-containing protein" evidence="1">
    <location>
        <begin position="20"/>
        <end position="392"/>
    </location>
</feature>
<name>A0ABP7YSV2_9SPHI</name>
<protein>
    <recommendedName>
        <fullName evidence="2">Beta-lactamase-related domain-containing protein</fullName>
    </recommendedName>
</protein>
<evidence type="ECO:0000313" key="3">
    <source>
        <dbReference type="EMBL" id="GAA4140811.1"/>
    </source>
</evidence>
<proteinExistence type="predicted"/>
<dbReference type="Pfam" id="PF00144">
    <property type="entry name" value="Beta-lactamase"/>
    <property type="match status" value="1"/>
</dbReference>
<dbReference type="PANTHER" id="PTHR46825:SF9">
    <property type="entry name" value="BETA-LACTAMASE-RELATED DOMAIN-CONTAINING PROTEIN"/>
    <property type="match status" value="1"/>
</dbReference>
<gene>
    <name evidence="3" type="ORF">GCM10022216_20240</name>
</gene>
<reference evidence="4" key="1">
    <citation type="journal article" date="2019" name="Int. J. Syst. Evol. Microbiol.">
        <title>The Global Catalogue of Microorganisms (GCM) 10K type strain sequencing project: providing services to taxonomists for standard genome sequencing and annotation.</title>
        <authorList>
            <consortium name="The Broad Institute Genomics Platform"/>
            <consortium name="The Broad Institute Genome Sequencing Center for Infectious Disease"/>
            <person name="Wu L."/>
            <person name="Ma J."/>
        </authorList>
    </citation>
    <scope>NUCLEOTIDE SEQUENCE [LARGE SCALE GENOMIC DNA]</scope>
    <source>
        <strain evidence="4">JCM 16704</strain>
    </source>
</reference>
<feature type="domain" description="Beta-lactamase-related" evidence="2">
    <location>
        <begin position="27"/>
        <end position="373"/>
    </location>
</feature>
<keyword evidence="4" id="KW-1185">Reference proteome</keyword>
<keyword evidence="1" id="KW-0732">Signal</keyword>
<evidence type="ECO:0000259" key="2">
    <source>
        <dbReference type="Pfam" id="PF00144"/>
    </source>
</evidence>
<dbReference type="Proteomes" id="UP001500101">
    <property type="component" value="Unassembled WGS sequence"/>
</dbReference>
<dbReference type="RefSeq" id="WP_344674587.1">
    <property type="nucleotide sequence ID" value="NZ_BAAAZI010000008.1"/>
</dbReference>
<sequence>MNFKVFFLPLLLLSISLCAQTNSQNLDERFQKIYKQSDFPGFAVGVIKNDSILFSKAYGYADVGRKTPFTAQTIMPVASISKTMIALALVKAFELNYFNEETAINDILPFEVINPYRPKDIIKIKHLFTHTSGIIDFEDTFIKSYHLGKKHDQSLADFLRDCLSKTGKSYSKKNFNKAPVGSTYSYSNIASALAAYLIEVKANMSFDEFTQKYIFQPLNLSDTHWFYDEQLAGRYATLYEINKPNYPFYKDLVNEDKSVKIYSSITYPDGSLKTSLQDLIKYVKVLVTSPYGSSKILVSESLNKLFKKQFDANNLPQNLTKNTINQGMFWSYNSKGRLTHTGSDPGVFAVISIELKSNIGRIVLINANIETENNQKILEDLKAIAETLEFFN</sequence>
<comment type="caution">
    <text evidence="3">The sequence shown here is derived from an EMBL/GenBank/DDBJ whole genome shotgun (WGS) entry which is preliminary data.</text>
</comment>
<dbReference type="PANTHER" id="PTHR46825">
    <property type="entry name" value="D-ALANYL-D-ALANINE-CARBOXYPEPTIDASE/ENDOPEPTIDASE AMPH"/>
    <property type="match status" value="1"/>
</dbReference>